<dbReference type="SUPFAM" id="SSF54427">
    <property type="entry name" value="NTF2-like"/>
    <property type="match status" value="1"/>
</dbReference>
<dbReference type="InterPro" id="IPR032710">
    <property type="entry name" value="NTF2-like_dom_sf"/>
</dbReference>
<dbReference type="Gene3D" id="3.10.450.50">
    <property type="match status" value="1"/>
</dbReference>
<dbReference type="STRING" id="1507870.A0A1V8THB2"/>
<evidence type="ECO:0000259" key="1">
    <source>
        <dbReference type="Pfam" id="PF12680"/>
    </source>
</evidence>
<dbReference type="OrthoDB" id="3758478at2759"/>
<protein>
    <recommendedName>
        <fullName evidence="1">SnoaL-like domain-containing protein</fullName>
    </recommendedName>
</protein>
<dbReference type="Pfam" id="PF12680">
    <property type="entry name" value="SnoaL_2"/>
    <property type="match status" value="1"/>
</dbReference>
<organism evidence="2 3">
    <name type="scientific">Cryoendolithus antarcticus</name>
    <dbReference type="NCBI Taxonomy" id="1507870"/>
    <lineage>
        <taxon>Eukaryota</taxon>
        <taxon>Fungi</taxon>
        <taxon>Dikarya</taxon>
        <taxon>Ascomycota</taxon>
        <taxon>Pezizomycotina</taxon>
        <taxon>Dothideomycetes</taxon>
        <taxon>Dothideomycetidae</taxon>
        <taxon>Cladosporiales</taxon>
        <taxon>Cladosporiaceae</taxon>
        <taxon>Cryoendolithus</taxon>
    </lineage>
</organism>
<keyword evidence="3" id="KW-1185">Reference proteome</keyword>
<dbReference type="PANTHER" id="PTHR39598:SF1">
    <property type="entry name" value="AUSTINOID BIOSYNTHESIS CLUSTERS PROTEIN F-RELATED"/>
    <property type="match status" value="1"/>
</dbReference>
<feature type="domain" description="SnoaL-like" evidence="1">
    <location>
        <begin position="15"/>
        <end position="116"/>
    </location>
</feature>
<dbReference type="AlphaFoldDB" id="A0A1V8THB2"/>
<dbReference type="InParanoid" id="A0A1V8THB2"/>
<dbReference type="Proteomes" id="UP000192596">
    <property type="component" value="Unassembled WGS sequence"/>
</dbReference>
<comment type="caution">
    <text evidence="2">The sequence shown here is derived from an EMBL/GenBank/DDBJ whole genome shotgun (WGS) entry which is preliminary data.</text>
</comment>
<sequence>MSIDLGTAMRETSNAFLAAFATWKTGPIMALRAPECVHDMLPASLNRPSKNNEQFRAYFNGVERAMHDVKMEMHDYFASVEDRRAWFHTTLTATAVDGEAYDNEYMFVLTFDEEGRKVTRVLEMLDSVKTQAIYARLAKAREKGLL</sequence>
<gene>
    <name evidence="2" type="ORF">B0A48_04046</name>
</gene>
<reference evidence="3" key="1">
    <citation type="submission" date="2017-03" db="EMBL/GenBank/DDBJ databases">
        <title>Genomes of endolithic fungi from Antarctica.</title>
        <authorList>
            <person name="Coleine C."/>
            <person name="Masonjones S."/>
            <person name="Stajich J.E."/>
        </authorList>
    </citation>
    <scope>NUCLEOTIDE SEQUENCE [LARGE SCALE GENOMIC DNA]</scope>
    <source>
        <strain evidence="3">CCFEE 5527</strain>
    </source>
</reference>
<evidence type="ECO:0000313" key="3">
    <source>
        <dbReference type="Proteomes" id="UP000192596"/>
    </source>
</evidence>
<dbReference type="PANTHER" id="PTHR39598">
    <property type="entry name" value="AUSTINOL SYNTHESIS PROTEIN F-RELATED"/>
    <property type="match status" value="1"/>
</dbReference>
<dbReference type="InterPro" id="IPR037401">
    <property type="entry name" value="SnoaL-like"/>
</dbReference>
<accession>A0A1V8THB2</accession>
<evidence type="ECO:0000313" key="2">
    <source>
        <dbReference type="EMBL" id="OQO10746.1"/>
    </source>
</evidence>
<name>A0A1V8THB2_9PEZI</name>
<dbReference type="EMBL" id="NAJO01000008">
    <property type="protein sequence ID" value="OQO10746.1"/>
    <property type="molecule type" value="Genomic_DNA"/>
</dbReference>
<proteinExistence type="predicted"/>
<dbReference type="InterPro" id="IPR050977">
    <property type="entry name" value="Fungal_Meroterpenoid_Isomerase"/>
</dbReference>